<reference evidence="4" key="2">
    <citation type="submission" date="2020-04" db="EMBL/GenBank/DDBJ databases">
        <authorList>
            <consortium name="NCBI Genome Project"/>
        </authorList>
    </citation>
    <scope>NUCLEOTIDE SEQUENCE</scope>
    <source>
        <strain evidence="4">CBS 304.34</strain>
    </source>
</reference>
<reference evidence="4" key="3">
    <citation type="submission" date="2025-04" db="UniProtKB">
        <authorList>
            <consortium name="RefSeq"/>
        </authorList>
    </citation>
    <scope>IDENTIFICATION</scope>
    <source>
        <strain evidence="4">CBS 304.34</strain>
    </source>
</reference>
<name>A0A6A6Y8C4_9PEZI</name>
<feature type="compositionally biased region" description="Basic and acidic residues" evidence="1">
    <location>
        <begin position="307"/>
        <end position="318"/>
    </location>
</feature>
<gene>
    <name evidence="2 4" type="ORF">BDZ99DRAFT_144446</name>
</gene>
<dbReference type="RefSeq" id="XP_033571823.1">
    <property type="nucleotide sequence ID" value="XM_033712722.1"/>
</dbReference>
<feature type="compositionally biased region" description="Basic and acidic residues" evidence="1">
    <location>
        <begin position="264"/>
        <end position="275"/>
    </location>
</feature>
<organism evidence="2">
    <name type="scientific">Mytilinidion resinicola</name>
    <dbReference type="NCBI Taxonomy" id="574789"/>
    <lineage>
        <taxon>Eukaryota</taxon>
        <taxon>Fungi</taxon>
        <taxon>Dikarya</taxon>
        <taxon>Ascomycota</taxon>
        <taxon>Pezizomycotina</taxon>
        <taxon>Dothideomycetes</taxon>
        <taxon>Pleosporomycetidae</taxon>
        <taxon>Mytilinidiales</taxon>
        <taxon>Mytilinidiaceae</taxon>
        <taxon>Mytilinidion</taxon>
    </lineage>
</organism>
<evidence type="ECO:0000313" key="4">
    <source>
        <dbReference type="RefSeq" id="XP_033571823.1"/>
    </source>
</evidence>
<feature type="compositionally biased region" description="Low complexity" evidence="1">
    <location>
        <begin position="97"/>
        <end position="109"/>
    </location>
</feature>
<dbReference type="EMBL" id="MU003711">
    <property type="protein sequence ID" value="KAF2804859.1"/>
    <property type="molecule type" value="Genomic_DNA"/>
</dbReference>
<keyword evidence="3" id="KW-1185">Reference proteome</keyword>
<evidence type="ECO:0000256" key="1">
    <source>
        <dbReference type="SAM" id="MobiDB-lite"/>
    </source>
</evidence>
<protein>
    <submittedName>
        <fullName evidence="2 4">Uncharacterized protein</fullName>
    </submittedName>
</protein>
<feature type="region of interest" description="Disordered" evidence="1">
    <location>
        <begin position="347"/>
        <end position="382"/>
    </location>
</feature>
<accession>A0A6A6Y8C4</accession>
<dbReference type="Proteomes" id="UP000504636">
    <property type="component" value="Unplaced"/>
</dbReference>
<sequence>MSWKVMEHQRAIIVAPHQSATRIQYKIPVHAQVSQLSPALTTQYSQRNSHSATLTKQLSKMAFSFIRSSYLVVLAAVGLRGCPQEATSANSADEPATASTTNTTESTEGANTVPASAFLSYISGCAISSYPASSCAVSSYTASSCAISSYTASLSSLSDSEATSSSTESSESSSHASRFIPPYTKPIAIKYPPGHKRYRYMRYLEADHVYWMKTQWRTRNHKDLVHHSDDTVEDYGMDKRWKDPKLHRERVIGGYRIQSEGVEDKVKDNDDKGAVETENGADCDSSLPILDEHQPNTDNNDDAASYVDEKPHQNEHGDVMPEKLSLESMAGNKKDNAIWDSKILLLDEHPPNTDNDDDTVPDFDKGLHGRARQRHLEDAVTR</sequence>
<proteinExistence type="predicted"/>
<dbReference type="AlphaFoldDB" id="A0A6A6Y8C4"/>
<feature type="region of interest" description="Disordered" evidence="1">
    <location>
        <begin position="264"/>
        <end position="318"/>
    </location>
</feature>
<evidence type="ECO:0000313" key="3">
    <source>
        <dbReference type="Proteomes" id="UP000504636"/>
    </source>
</evidence>
<reference evidence="2 4" key="1">
    <citation type="journal article" date="2020" name="Stud. Mycol.">
        <title>101 Dothideomycetes genomes: a test case for predicting lifestyles and emergence of pathogens.</title>
        <authorList>
            <person name="Haridas S."/>
            <person name="Albert R."/>
            <person name="Binder M."/>
            <person name="Bloem J."/>
            <person name="Labutti K."/>
            <person name="Salamov A."/>
            <person name="Andreopoulos B."/>
            <person name="Baker S."/>
            <person name="Barry K."/>
            <person name="Bills G."/>
            <person name="Bluhm B."/>
            <person name="Cannon C."/>
            <person name="Castanera R."/>
            <person name="Culley D."/>
            <person name="Daum C."/>
            <person name="Ezra D."/>
            <person name="Gonzalez J."/>
            <person name="Henrissat B."/>
            <person name="Kuo A."/>
            <person name="Liang C."/>
            <person name="Lipzen A."/>
            <person name="Lutzoni F."/>
            <person name="Magnuson J."/>
            <person name="Mondo S."/>
            <person name="Nolan M."/>
            <person name="Ohm R."/>
            <person name="Pangilinan J."/>
            <person name="Park H.-J."/>
            <person name="Ramirez L."/>
            <person name="Alfaro M."/>
            <person name="Sun H."/>
            <person name="Tritt A."/>
            <person name="Yoshinaga Y."/>
            <person name="Zwiers L.-H."/>
            <person name="Turgeon B."/>
            <person name="Goodwin S."/>
            <person name="Spatafora J."/>
            <person name="Crous P."/>
            <person name="Grigoriev I."/>
        </authorList>
    </citation>
    <scope>NUCLEOTIDE SEQUENCE</scope>
    <source>
        <strain evidence="2 4">CBS 304.34</strain>
    </source>
</reference>
<evidence type="ECO:0000313" key="2">
    <source>
        <dbReference type="EMBL" id="KAF2804859.1"/>
    </source>
</evidence>
<dbReference type="GeneID" id="54453615"/>
<feature type="region of interest" description="Disordered" evidence="1">
    <location>
        <begin position="85"/>
        <end position="109"/>
    </location>
</feature>